<sequence length="140" mass="14910">MHSSELCRPGPSESPVTPYLGGACLPGFVAGAEKQRAPQEELGHPQKRRAAALGLAPWERACGQRARHAAVRPHGAAECAEVGQHFGGTRRLPGRALQRRRVVSPAPEALVRRQAWGRASTGCDGHFPSGAIGERGLRVK</sequence>
<name>A0AAV7Q0L7_PLEWA</name>
<comment type="caution">
    <text evidence="1">The sequence shown here is derived from an EMBL/GenBank/DDBJ whole genome shotgun (WGS) entry which is preliminary data.</text>
</comment>
<organism evidence="1 2">
    <name type="scientific">Pleurodeles waltl</name>
    <name type="common">Iberian ribbed newt</name>
    <dbReference type="NCBI Taxonomy" id="8319"/>
    <lineage>
        <taxon>Eukaryota</taxon>
        <taxon>Metazoa</taxon>
        <taxon>Chordata</taxon>
        <taxon>Craniata</taxon>
        <taxon>Vertebrata</taxon>
        <taxon>Euteleostomi</taxon>
        <taxon>Amphibia</taxon>
        <taxon>Batrachia</taxon>
        <taxon>Caudata</taxon>
        <taxon>Salamandroidea</taxon>
        <taxon>Salamandridae</taxon>
        <taxon>Pleurodelinae</taxon>
        <taxon>Pleurodeles</taxon>
    </lineage>
</organism>
<dbReference type="EMBL" id="JANPWB010000011">
    <property type="protein sequence ID" value="KAJ1131540.1"/>
    <property type="molecule type" value="Genomic_DNA"/>
</dbReference>
<keyword evidence="2" id="KW-1185">Reference proteome</keyword>
<evidence type="ECO:0000313" key="2">
    <source>
        <dbReference type="Proteomes" id="UP001066276"/>
    </source>
</evidence>
<evidence type="ECO:0000313" key="1">
    <source>
        <dbReference type="EMBL" id="KAJ1131540.1"/>
    </source>
</evidence>
<gene>
    <name evidence="1" type="ORF">NDU88_009876</name>
</gene>
<proteinExistence type="predicted"/>
<protein>
    <submittedName>
        <fullName evidence="1">Uncharacterized protein</fullName>
    </submittedName>
</protein>
<accession>A0AAV7Q0L7</accession>
<dbReference type="AlphaFoldDB" id="A0AAV7Q0L7"/>
<dbReference type="Proteomes" id="UP001066276">
    <property type="component" value="Chromosome 7"/>
</dbReference>
<reference evidence="1" key="1">
    <citation type="journal article" date="2022" name="bioRxiv">
        <title>Sequencing and chromosome-scale assembly of the giantPleurodeles waltlgenome.</title>
        <authorList>
            <person name="Brown T."/>
            <person name="Elewa A."/>
            <person name="Iarovenko S."/>
            <person name="Subramanian E."/>
            <person name="Araus A.J."/>
            <person name="Petzold A."/>
            <person name="Susuki M."/>
            <person name="Suzuki K.-i.T."/>
            <person name="Hayashi T."/>
            <person name="Toyoda A."/>
            <person name="Oliveira C."/>
            <person name="Osipova E."/>
            <person name="Leigh N.D."/>
            <person name="Simon A."/>
            <person name="Yun M.H."/>
        </authorList>
    </citation>
    <scope>NUCLEOTIDE SEQUENCE</scope>
    <source>
        <strain evidence="1">20211129_DDA</strain>
        <tissue evidence="1">Liver</tissue>
    </source>
</reference>